<dbReference type="PROSITE" id="PS50177">
    <property type="entry name" value="NTF2_DOMAIN"/>
    <property type="match status" value="1"/>
</dbReference>
<dbReference type="CDD" id="cd00780">
    <property type="entry name" value="NTF2"/>
    <property type="match status" value="1"/>
</dbReference>
<dbReference type="InterPro" id="IPR032710">
    <property type="entry name" value="NTF2-like_dom_sf"/>
</dbReference>
<reference evidence="2 3" key="1">
    <citation type="submission" date="2013-11" db="EMBL/GenBank/DDBJ databases">
        <title>Opisthorchis viverrini - life in the bile duct.</title>
        <authorList>
            <person name="Young N.D."/>
            <person name="Nagarajan N."/>
            <person name="Lin S.J."/>
            <person name="Korhonen P.K."/>
            <person name="Jex A.R."/>
            <person name="Hall R.S."/>
            <person name="Safavi-Hemami H."/>
            <person name="Kaewkong W."/>
            <person name="Bertrand D."/>
            <person name="Gao S."/>
            <person name="Seet Q."/>
            <person name="Wongkham S."/>
            <person name="Teh B.T."/>
            <person name="Wongkham C."/>
            <person name="Intapan P.M."/>
            <person name="Maleewong W."/>
            <person name="Yang X."/>
            <person name="Hu M."/>
            <person name="Wang Z."/>
            <person name="Hofmann A."/>
            <person name="Sternberg P.W."/>
            <person name="Tan P."/>
            <person name="Wang J."/>
            <person name="Gasser R.B."/>
        </authorList>
    </citation>
    <scope>NUCLEOTIDE SEQUENCE [LARGE SCALE GENOMIC DNA]</scope>
</reference>
<dbReference type="PANTHER" id="PTHR12612">
    <property type="entry name" value="NUCLEAR TRANSPORT FACTOR 2"/>
    <property type="match status" value="1"/>
</dbReference>
<dbReference type="InterPro" id="IPR002075">
    <property type="entry name" value="NTF2_dom"/>
</dbReference>
<dbReference type="AlphaFoldDB" id="A0A075ADB0"/>
<dbReference type="RefSeq" id="XP_009162239.1">
    <property type="nucleotide sequence ID" value="XM_009163975.1"/>
</dbReference>
<dbReference type="OrthoDB" id="6507044at2759"/>
<gene>
    <name evidence="2" type="ORF">T265_00267</name>
</gene>
<evidence type="ECO:0000259" key="1">
    <source>
        <dbReference type="PROSITE" id="PS50177"/>
    </source>
</evidence>
<dbReference type="InterPro" id="IPR018222">
    <property type="entry name" value="Nuclear_transport_factor_2_euk"/>
</dbReference>
<dbReference type="GeneID" id="20314455"/>
<dbReference type="InterPro" id="IPR045875">
    <property type="entry name" value="NTF2"/>
</dbReference>
<dbReference type="Gene3D" id="3.10.450.50">
    <property type="match status" value="1"/>
</dbReference>
<feature type="domain" description="NTF2" evidence="1">
    <location>
        <begin position="95"/>
        <end position="213"/>
    </location>
</feature>
<name>A0A075ADB0_OPIVI</name>
<keyword evidence="3" id="KW-1185">Reference proteome</keyword>
<dbReference type="Proteomes" id="UP000054324">
    <property type="component" value="Unassembled WGS sequence"/>
</dbReference>
<dbReference type="KEGG" id="ovi:T265_00267"/>
<proteinExistence type="predicted"/>
<dbReference type="CTD" id="20314455"/>
<dbReference type="STRING" id="6198.A0A075ADB0"/>
<sequence>MKLVGPPQLPATRNFQPSHTLVSLIQHCSAEVSLFAHGNIPGHYVFQQPTNTLQDNPSLEMPTDVYLYPSLQPKVTGALQPLRAMQAVQPSADEIGKQFAAQYYQTLQTSRPAIRNFYHFPVINCPQEQARMIYEGDEVVGRENIAQKLQNIKCNTLQFALSSVDAQPCGNAILILVCGQLQSDEDRPLPFSETFLLTPIDSSLLVCNSMFRLNLHHF</sequence>
<dbReference type="SUPFAM" id="SSF54427">
    <property type="entry name" value="NTF2-like"/>
    <property type="match status" value="1"/>
</dbReference>
<dbReference type="GO" id="GO:0006913">
    <property type="term" value="P:nucleocytoplasmic transport"/>
    <property type="evidence" value="ECO:0007669"/>
    <property type="project" value="InterPro"/>
</dbReference>
<evidence type="ECO:0000313" key="3">
    <source>
        <dbReference type="Proteomes" id="UP000054324"/>
    </source>
</evidence>
<accession>A0A075ADB0</accession>
<dbReference type="Pfam" id="PF02136">
    <property type="entry name" value="NTF2"/>
    <property type="match status" value="1"/>
</dbReference>
<evidence type="ECO:0000313" key="2">
    <source>
        <dbReference type="EMBL" id="KER34095.1"/>
    </source>
</evidence>
<organism evidence="2 3">
    <name type="scientific">Opisthorchis viverrini</name>
    <name type="common">Southeast Asian liver fluke</name>
    <dbReference type="NCBI Taxonomy" id="6198"/>
    <lineage>
        <taxon>Eukaryota</taxon>
        <taxon>Metazoa</taxon>
        <taxon>Spiralia</taxon>
        <taxon>Lophotrochozoa</taxon>
        <taxon>Platyhelminthes</taxon>
        <taxon>Trematoda</taxon>
        <taxon>Digenea</taxon>
        <taxon>Opisthorchiida</taxon>
        <taxon>Opisthorchiata</taxon>
        <taxon>Opisthorchiidae</taxon>
        <taxon>Opisthorchis</taxon>
    </lineage>
</organism>
<protein>
    <recommendedName>
        <fullName evidence="1">NTF2 domain-containing protein</fullName>
    </recommendedName>
</protein>
<dbReference type="EMBL" id="KL596620">
    <property type="protein sequence ID" value="KER34095.1"/>
    <property type="molecule type" value="Genomic_DNA"/>
</dbReference>